<evidence type="ECO:0000313" key="12">
    <source>
        <dbReference type="Proteomes" id="UP001273166"/>
    </source>
</evidence>
<dbReference type="InterPro" id="IPR011701">
    <property type="entry name" value="MFS"/>
</dbReference>
<feature type="transmembrane region" description="Helical" evidence="9">
    <location>
        <begin position="500"/>
        <end position="522"/>
    </location>
</feature>
<dbReference type="GO" id="GO:0005886">
    <property type="term" value="C:plasma membrane"/>
    <property type="evidence" value="ECO:0007669"/>
    <property type="project" value="UniProtKB-SubCell"/>
</dbReference>
<evidence type="ECO:0000256" key="4">
    <source>
        <dbReference type="ARBA" id="ARBA00022475"/>
    </source>
</evidence>
<reference evidence="11" key="1">
    <citation type="journal article" date="2023" name="Mol. Phylogenet. Evol.">
        <title>Genome-scale phylogeny and comparative genomics of the fungal order Sordariales.</title>
        <authorList>
            <person name="Hensen N."/>
            <person name="Bonometti L."/>
            <person name="Westerberg I."/>
            <person name="Brannstrom I.O."/>
            <person name="Guillou S."/>
            <person name="Cros-Aarteil S."/>
            <person name="Calhoun S."/>
            <person name="Haridas S."/>
            <person name="Kuo A."/>
            <person name="Mondo S."/>
            <person name="Pangilinan J."/>
            <person name="Riley R."/>
            <person name="LaButti K."/>
            <person name="Andreopoulos B."/>
            <person name="Lipzen A."/>
            <person name="Chen C."/>
            <person name="Yan M."/>
            <person name="Daum C."/>
            <person name="Ng V."/>
            <person name="Clum A."/>
            <person name="Steindorff A."/>
            <person name="Ohm R.A."/>
            <person name="Martin F."/>
            <person name="Silar P."/>
            <person name="Natvig D.O."/>
            <person name="Lalanne C."/>
            <person name="Gautier V."/>
            <person name="Ament-Velasquez S.L."/>
            <person name="Kruys A."/>
            <person name="Hutchinson M.I."/>
            <person name="Powell A.J."/>
            <person name="Barry K."/>
            <person name="Miller A.N."/>
            <person name="Grigoriev I.V."/>
            <person name="Debuchy R."/>
            <person name="Gladieux P."/>
            <person name="Hiltunen Thoren M."/>
            <person name="Johannesson H."/>
        </authorList>
    </citation>
    <scope>NUCLEOTIDE SEQUENCE</scope>
    <source>
        <strain evidence="11">CBS 333.67</strain>
    </source>
</reference>
<dbReference type="GeneID" id="87882349"/>
<organism evidence="11 12">
    <name type="scientific">Chaetomium strumarium</name>
    <dbReference type="NCBI Taxonomy" id="1170767"/>
    <lineage>
        <taxon>Eukaryota</taxon>
        <taxon>Fungi</taxon>
        <taxon>Dikarya</taxon>
        <taxon>Ascomycota</taxon>
        <taxon>Pezizomycotina</taxon>
        <taxon>Sordariomycetes</taxon>
        <taxon>Sordariomycetidae</taxon>
        <taxon>Sordariales</taxon>
        <taxon>Chaetomiaceae</taxon>
        <taxon>Chaetomium</taxon>
    </lineage>
</organism>
<evidence type="ECO:0000256" key="9">
    <source>
        <dbReference type="SAM" id="Phobius"/>
    </source>
</evidence>
<keyword evidence="12" id="KW-1185">Reference proteome</keyword>
<comment type="similarity">
    <text evidence="3">Belongs to the major facilitator superfamily.</text>
</comment>
<evidence type="ECO:0000256" key="5">
    <source>
        <dbReference type="ARBA" id="ARBA00022692"/>
    </source>
</evidence>
<accession>A0AAJ0LZN4</accession>
<comment type="caution">
    <text evidence="11">The sequence shown here is derived from an EMBL/GenBank/DDBJ whole genome shotgun (WGS) entry which is preliminary data.</text>
</comment>
<dbReference type="AlphaFoldDB" id="A0AAJ0LZN4"/>
<dbReference type="Pfam" id="PF07690">
    <property type="entry name" value="MFS_1"/>
    <property type="match status" value="1"/>
</dbReference>
<feature type="transmembrane region" description="Helical" evidence="9">
    <location>
        <begin position="466"/>
        <end position="493"/>
    </location>
</feature>
<feature type="transmembrane region" description="Helical" evidence="9">
    <location>
        <begin position="222"/>
        <end position="243"/>
    </location>
</feature>
<feature type="transmembrane region" description="Helical" evidence="9">
    <location>
        <begin position="534"/>
        <end position="554"/>
    </location>
</feature>
<feature type="transmembrane region" description="Helical" evidence="9">
    <location>
        <begin position="193"/>
        <end position="210"/>
    </location>
</feature>
<dbReference type="PROSITE" id="PS50850">
    <property type="entry name" value="MFS"/>
    <property type="match status" value="1"/>
</dbReference>
<reference evidence="11" key="2">
    <citation type="submission" date="2023-06" db="EMBL/GenBank/DDBJ databases">
        <authorList>
            <consortium name="Lawrence Berkeley National Laboratory"/>
            <person name="Mondo S.J."/>
            <person name="Hensen N."/>
            <person name="Bonometti L."/>
            <person name="Westerberg I."/>
            <person name="Brannstrom I.O."/>
            <person name="Guillou S."/>
            <person name="Cros-Aarteil S."/>
            <person name="Calhoun S."/>
            <person name="Haridas S."/>
            <person name="Kuo A."/>
            <person name="Pangilinan J."/>
            <person name="Riley R."/>
            <person name="Labutti K."/>
            <person name="Andreopoulos B."/>
            <person name="Lipzen A."/>
            <person name="Chen C."/>
            <person name="Yanf M."/>
            <person name="Daum C."/>
            <person name="Ng V."/>
            <person name="Clum A."/>
            <person name="Steindorff A."/>
            <person name="Ohm R."/>
            <person name="Martin F."/>
            <person name="Silar P."/>
            <person name="Natvig D."/>
            <person name="Lalanne C."/>
            <person name="Gautier V."/>
            <person name="Ament-Velasquez S.L."/>
            <person name="Kruys A."/>
            <person name="Hutchinson M.I."/>
            <person name="Powell A.J."/>
            <person name="Barry K."/>
            <person name="Miller A.N."/>
            <person name="Grigoriev I.V."/>
            <person name="Debuchy R."/>
            <person name="Gladieux P."/>
            <person name="Thoren M.H."/>
            <person name="Johannesson H."/>
        </authorList>
    </citation>
    <scope>NUCLEOTIDE SEQUENCE</scope>
    <source>
        <strain evidence="11">CBS 333.67</strain>
    </source>
</reference>
<feature type="transmembrane region" description="Helical" evidence="9">
    <location>
        <begin position="162"/>
        <end position="181"/>
    </location>
</feature>
<dbReference type="Proteomes" id="UP001273166">
    <property type="component" value="Unassembled WGS sequence"/>
</dbReference>
<name>A0AAJ0LZN4_9PEZI</name>
<dbReference type="RefSeq" id="XP_062719263.1">
    <property type="nucleotide sequence ID" value="XM_062863520.1"/>
</dbReference>
<feature type="transmembrane region" description="Helical" evidence="9">
    <location>
        <begin position="441"/>
        <end position="460"/>
    </location>
</feature>
<feature type="region of interest" description="Disordered" evidence="8">
    <location>
        <begin position="1"/>
        <end position="80"/>
    </location>
</feature>
<dbReference type="SUPFAM" id="SSF103473">
    <property type="entry name" value="MFS general substrate transporter"/>
    <property type="match status" value="1"/>
</dbReference>
<feature type="transmembrane region" description="Helical" evidence="9">
    <location>
        <begin position="255"/>
        <end position="275"/>
    </location>
</feature>
<sequence length="570" mass="63430">MEEKERQPDFGNHNTDNSDRETTQTQEGGSQQTEQVLEKISTETGFEPIRAGPDSRRLSYETASSLRRERSNNGWGVDDVEEDAAGGEIAPYNHPNAEAHDPYEVGWDGGDSDPLCPRSFPAWRKWLIICITSVGSFCVTNASASYTATYAQMNAEFHTTRLVATLGLSTFVLGIALGPFWSPLAEFYGRRPIYLASFAGFIIWLIPSAVAKNIETMIIARFFQGLAGSAFLSVSGGTVGDLFTREKMLAPMAMFSLAPFIGPSTGPLIGGLINMYTGWRWTHYVLLIWAGVLLLSIALFVPETYHPVLLRNKAKKIRKATGDDRWRAPMEKTNRSVAKTVAYSLLRPFQILLLEPMAVILNLYTAVLLGLLYLFFGAFPLIFSTNHGFNLWQIGLTFMGLLVAMIIACLSTPFWTKLRHHLREKRFKDTGVFKDEPEDQLPPVIFGAPLITGGLFWFGFTTYPQVHWIVPIIGSGVFGLGMSLAFTGVFTFLVDAYPRYAASALASNALVRCTFAAAFPLFGVQMYEKLGFQWATGLVAFITLALMPFPYIFFRYGKRIRARSRFATTA</sequence>
<feature type="transmembrane region" description="Helical" evidence="9">
    <location>
        <begin position="281"/>
        <end position="301"/>
    </location>
</feature>
<evidence type="ECO:0000259" key="10">
    <source>
        <dbReference type="PROSITE" id="PS50850"/>
    </source>
</evidence>
<keyword evidence="6 9" id="KW-1133">Transmembrane helix</keyword>
<comment type="subcellular location">
    <subcellularLocation>
        <location evidence="2">Cell membrane</location>
    </subcellularLocation>
    <subcellularLocation>
        <location evidence="1">Membrane</location>
        <topology evidence="1">Multi-pass membrane protein</topology>
    </subcellularLocation>
</comment>
<evidence type="ECO:0000256" key="2">
    <source>
        <dbReference type="ARBA" id="ARBA00004236"/>
    </source>
</evidence>
<feature type="domain" description="Major facilitator superfamily (MFS) profile" evidence="10">
    <location>
        <begin position="128"/>
        <end position="560"/>
    </location>
</feature>
<dbReference type="PANTHER" id="PTHR23502:SF7">
    <property type="entry name" value="DRUG_PROTON ANTIPORTER YHK8-RELATED"/>
    <property type="match status" value="1"/>
</dbReference>
<gene>
    <name evidence="11" type="ORF">B0T15DRAFT_276257</name>
</gene>
<keyword evidence="7 9" id="KW-0472">Membrane</keyword>
<feature type="transmembrane region" description="Helical" evidence="9">
    <location>
        <begin position="391"/>
        <end position="416"/>
    </location>
</feature>
<proteinExistence type="inferred from homology"/>
<keyword evidence="5 9" id="KW-0812">Transmembrane</keyword>
<feature type="transmembrane region" description="Helical" evidence="9">
    <location>
        <begin position="357"/>
        <end position="379"/>
    </location>
</feature>
<evidence type="ECO:0000256" key="6">
    <source>
        <dbReference type="ARBA" id="ARBA00022989"/>
    </source>
</evidence>
<dbReference type="FunFam" id="1.20.1250.20:FF:000082">
    <property type="entry name" value="MFS multidrug transporter, putative"/>
    <property type="match status" value="1"/>
</dbReference>
<dbReference type="InterPro" id="IPR036259">
    <property type="entry name" value="MFS_trans_sf"/>
</dbReference>
<evidence type="ECO:0000256" key="7">
    <source>
        <dbReference type="ARBA" id="ARBA00023136"/>
    </source>
</evidence>
<dbReference type="GO" id="GO:0022857">
    <property type="term" value="F:transmembrane transporter activity"/>
    <property type="evidence" value="ECO:0007669"/>
    <property type="project" value="InterPro"/>
</dbReference>
<evidence type="ECO:0000256" key="3">
    <source>
        <dbReference type="ARBA" id="ARBA00008335"/>
    </source>
</evidence>
<feature type="transmembrane region" description="Helical" evidence="9">
    <location>
        <begin position="126"/>
        <end position="150"/>
    </location>
</feature>
<dbReference type="CDD" id="cd17323">
    <property type="entry name" value="MFS_Tpo1_MDR_like"/>
    <property type="match status" value="1"/>
</dbReference>
<dbReference type="InterPro" id="IPR020846">
    <property type="entry name" value="MFS_dom"/>
</dbReference>
<dbReference type="PANTHER" id="PTHR23502">
    <property type="entry name" value="MAJOR FACILITATOR SUPERFAMILY"/>
    <property type="match status" value="1"/>
</dbReference>
<evidence type="ECO:0000313" key="11">
    <source>
        <dbReference type="EMBL" id="KAK3303483.1"/>
    </source>
</evidence>
<feature type="compositionally biased region" description="Low complexity" evidence="8">
    <location>
        <begin position="23"/>
        <end position="35"/>
    </location>
</feature>
<dbReference type="Gene3D" id="1.20.1250.20">
    <property type="entry name" value="MFS general substrate transporter like domains"/>
    <property type="match status" value="1"/>
</dbReference>
<evidence type="ECO:0000256" key="8">
    <source>
        <dbReference type="SAM" id="MobiDB-lite"/>
    </source>
</evidence>
<dbReference type="EMBL" id="JAUDZG010000006">
    <property type="protein sequence ID" value="KAK3303483.1"/>
    <property type="molecule type" value="Genomic_DNA"/>
</dbReference>
<evidence type="ECO:0000256" key="1">
    <source>
        <dbReference type="ARBA" id="ARBA00004141"/>
    </source>
</evidence>
<keyword evidence="4" id="KW-1003">Cell membrane</keyword>
<protein>
    <submittedName>
        <fullName evidence="11">Major facilitator superfamily domain-containing protein</fullName>
    </submittedName>
</protein>